<dbReference type="GO" id="GO:0009279">
    <property type="term" value="C:cell outer membrane"/>
    <property type="evidence" value="ECO:0007669"/>
    <property type="project" value="UniProtKB-SubCell"/>
</dbReference>
<evidence type="ECO:0000259" key="15">
    <source>
        <dbReference type="Pfam" id="PF00593"/>
    </source>
</evidence>
<evidence type="ECO:0000313" key="17">
    <source>
        <dbReference type="EMBL" id="MCW6534847.1"/>
    </source>
</evidence>
<name>A0AA41Z6E1_9SPHN</name>
<evidence type="ECO:0000256" key="3">
    <source>
        <dbReference type="ARBA" id="ARBA00022452"/>
    </source>
</evidence>
<comment type="subcellular location">
    <subcellularLocation>
        <location evidence="1 12">Cell outer membrane</location>
        <topology evidence="1 12">Multi-pass membrane protein</topology>
    </subcellularLocation>
</comment>
<keyword evidence="4" id="KW-0410">Iron transport</keyword>
<feature type="domain" description="TonB-dependent receptor plug" evidence="16">
    <location>
        <begin position="42"/>
        <end position="151"/>
    </location>
</feature>
<evidence type="ECO:0000256" key="1">
    <source>
        <dbReference type="ARBA" id="ARBA00004571"/>
    </source>
</evidence>
<evidence type="ECO:0000256" key="9">
    <source>
        <dbReference type="ARBA" id="ARBA00023077"/>
    </source>
</evidence>
<dbReference type="CDD" id="cd01347">
    <property type="entry name" value="ligand_gated_channel"/>
    <property type="match status" value="1"/>
</dbReference>
<evidence type="ECO:0000256" key="6">
    <source>
        <dbReference type="ARBA" id="ARBA00022729"/>
    </source>
</evidence>
<dbReference type="PANTHER" id="PTHR32552:SF81">
    <property type="entry name" value="TONB-DEPENDENT OUTER MEMBRANE RECEPTOR"/>
    <property type="match status" value="1"/>
</dbReference>
<accession>A0AA41Z6E1</accession>
<gene>
    <name evidence="17" type="ORF">NEE01_08620</name>
</gene>
<protein>
    <submittedName>
        <fullName evidence="17">TonB-dependent receptor</fullName>
    </submittedName>
</protein>
<evidence type="ECO:0000256" key="2">
    <source>
        <dbReference type="ARBA" id="ARBA00022448"/>
    </source>
</evidence>
<dbReference type="InterPro" id="IPR000531">
    <property type="entry name" value="Beta-barrel_TonB"/>
</dbReference>
<keyword evidence="5 12" id="KW-0812">Transmembrane</keyword>
<keyword evidence="7" id="KW-0408">Iron</keyword>
<evidence type="ECO:0000256" key="7">
    <source>
        <dbReference type="ARBA" id="ARBA00023004"/>
    </source>
</evidence>
<reference evidence="17" key="1">
    <citation type="submission" date="2022-06" db="EMBL/GenBank/DDBJ databases">
        <title>Sphingomonas sp. nov. isolated from rhizosphere soil of tomato.</title>
        <authorList>
            <person name="Dong H."/>
            <person name="Gao R."/>
        </authorList>
    </citation>
    <scope>NUCLEOTIDE SEQUENCE</scope>
    <source>
        <strain evidence="17">MMSM24</strain>
    </source>
</reference>
<sequence>MALLLSGCAASAMAQTAAAPAADTSGGLSEVVVTAQKRAEPLQKTPISIMAVTGADINKLGIADITDLRSVVPSLQVTPHPNSATTARVFIRGVGNNDDQITVDPSVAVYLDGIYIARGQGLTSDIAEVERIEVLRGPQGSLYGRNATGGAINYITKPPELGVFSGKQTIDYGNYNAFTTRTNLNVPIGDKLAVQLAYLHSQKDGFVRNAGTGEARFGDQLRDAYRAAVEWKPVDTIELRYSYDRSLTRDTPAYIAYVPAFYPSVIDRPTQGSPAVRNLRPNRVLVQGHSLTASWQVSDDITLKSLTGYRQLDNRTDQNYLTGAVGPFPLFITNFDQHQHQWSEELQLIGSTADHQLEYVLGGYWFDEKAHSFDTTVPAGRPSLARTATVHNTAYAVYAQATWRPTFLTGLYLTGGLRWSHDQRQATLAQTVVPAAGPSIPLAPGAGDNSFSNVSPTVVLGYNVNRDVNLYLKYAKGYKAGGYNLRASTIARFEQGFGPESLDSYEAGIKSSWLNNHLRANLAVFQSNYRDIQVNVQSDPTNPAITDILNAGKARIKGAEFDLTMKPSSNLSVSLNYAYLDAKYLKIVSQTGADVTKNYFFVEAPKNTLSASAEYYFPKTSIGTFSANVQYYMQSKKYTSSNDPRYIVGDYGLLNARLTLSDIPVGFGKWELAVYAKNLTDEKYYAAYFNTGLPGAMFGEPRSYGVQLSVGF</sequence>
<dbReference type="PANTHER" id="PTHR32552">
    <property type="entry name" value="FERRICHROME IRON RECEPTOR-RELATED"/>
    <property type="match status" value="1"/>
</dbReference>
<keyword evidence="6" id="KW-0732">Signal</keyword>
<dbReference type="Proteomes" id="UP001165565">
    <property type="component" value="Unassembled WGS sequence"/>
</dbReference>
<keyword evidence="10 12" id="KW-0472">Membrane</keyword>
<evidence type="ECO:0000256" key="4">
    <source>
        <dbReference type="ARBA" id="ARBA00022496"/>
    </source>
</evidence>
<dbReference type="InterPro" id="IPR036942">
    <property type="entry name" value="Beta-barrel_TonB_sf"/>
</dbReference>
<dbReference type="PROSITE" id="PS01156">
    <property type="entry name" value="TONB_DEPENDENT_REC_2"/>
    <property type="match status" value="1"/>
</dbReference>
<dbReference type="Gene3D" id="2.40.170.20">
    <property type="entry name" value="TonB-dependent receptor, beta-barrel domain"/>
    <property type="match status" value="1"/>
</dbReference>
<keyword evidence="17" id="KW-0675">Receptor</keyword>
<evidence type="ECO:0000256" key="8">
    <source>
        <dbReference type="ARBA" id="ARBA00023065"/>
    </source>
</evidence>
<evidence type="ECO:0000256" key="5">
    <source>
        <dbReference type="ARBA" id="ARBA00022692"/>
    </source>
</evidence>
<comment type="caution">
    <text evidence="17">The sequence shown here is derived from an EMBL/GenBank/DDBJ whole genome shotgun (WGS) entry which is preliminary data.</text>
</comment>
<keyword evidence="2 12" id="KW-0813">Transport</keyword>
<evidence type="ECO:0000256" key="11">
    <source>
        <dbReference type="ARBA" id="ARBA00023237"/>
    </source>
</evidence>
<evidence type="ECO:0000259" key="16">
    <source>
        <dbReference type="Pfam" id="PF07715"/>
    </source>
</evidence>
<dbReference type="InterPro" id="IPR039426">
    <property type="entry name" value="TonB-dep_rcpt-like"/>
</dbReference>
<keyword evidence="18" id="KW-1185">Reference proteome</keyword>
<evidence type="ECO:0000256" key="10">
    <source>
        <dbReference type="ARBA" id="ARBA00023136"/>
    </source>
</evidence>
<evidence type="ECO:0000313" key="18">
    <source>
        <dbReference type="Proteomes" id="UP001165565"/>
    </source>
</evidence>
<feature type="domain" description="TonB-dependent receptor-like beta-barrel" evidence="15">
    <location>
        <begin position="279"/>
        <end position="679"/>
    </location>
</feature>
<dbReference type="Pfam" id="PF07715">
    <property type="entry name" value="Plug"/>
    <property type="match status" value="1"/>
</dbReference>
<keyword evidence="9 14" id="KW-0798">TonB box</keyword>
<dbReference type="SUPFAM" id="SSF56935">
    <property type="entry name" value="Porins"/>
    <property type="match status" value="1"/>
</dbReference>
<feature type="short sequence motif" description="TonB C-terminal box" evidence="13">
    <location>
        <begin position="695"/>
        <end position="712"/>
    </location>
</feature>
<evidence type="ECO:0000256" key="12">
    <source>
        <dbReference type="PROSITE-ProRule" id="PRU01360"/>
    </source>
</evidence>
<proteinExistence type="inferred from homology"/>
<dbReference type="EMBL" id="JANFAV010000004">
    <property type="protein sequence ID" value="MCW6534847.1"/>
    <property type="molecule type" value="Genomic_DNA"/>
</dbReference>
<dbReference type="PROSITE" id="PS52016">
    <property type="entry name" value="TONB_DEPENDENT_REC_3"/>
    <property type="match status" value="1"/>
</dbReference>
<dbReference type="InterPro" id="IPR010917">
    <property type="entry name" value="TonB_rcpt_CS"/>
</dbReference>
<comment type="similarity">
    <text evidence="12 14">Belongs to the TonB-dependent receptor family.</text>
</comment>
<organism evidence="17 18">
    <name type="scientific">Sphingomonas lycopersici</name>
    <dbReference type="NCBI Taxonomy" id="2951807"/>
    <lineage>
        <taxon>Bacteria</taxon>
        <taxon>Pseudomonadati</taxon>
        <taxon>Pseudomonadota</taxon>
        <taxon>Alphaproteobacteria</taxon>
        <taxon>Sphingomonadales</taxon>
        <taxon>Sphingomonadaceae</taxon>
        <taxon>Sphingomonas</taxon>
    </lineage>
</organism>
<dbReference type="AlphaFoldDB" id="A0AA41Z6E1"/>
<evidence type="ECO:0000256" key="13">
    <source>
        <dbReference type="PROSITE-ProRule" id="PRU10144"/>
    </source>
</evidence>
<dbReference type="InterPro" id="IPR012910">
    <property type="entry name" value="Plug_dom"/>
</dbReference>
<evidence type="ECO:0000256" key="14">
    <source>
        <dbReference type="RuleBase" id="RU003357"/>
    </source>
</evidence>
<dbReference type="Pfam" id="PF00593">
    <property type="entry name" value="TonB_dep_Rec_b-barrel"/>
    <property type="match status" value="1"/>
</dbReference>
<keyword evidence="11 12" id="KW-0998">Cell outer membrane</keyword>
<keyword evidence="3 12" id="KW-1134">Transmembrane beta strand</keyword>
<keyword evidence="8" id="KW-0406">Ion transport</keyword>
<dbReference type="GO" id="GO:0006826">
    <property type="term" value="P:iron ion transport"/>
    <property type="evidence" value="ECO:0007669"/>
    <property type="project" value="UniProtKB-KW"/>
</dbReference>